<evidence type="ECO:0000313" key="2">
    <source>
        <dbReference type="Proteomes" id="UP001197974"/>
    </source>
</evidence>
<dbReference type="SUPFAM" id="SSF53474">
    <property type="entry name" value="alpha/beta-Hydrolases"/>
    <property type="match status" value="1"/>
</dbReference>
<protein>
    <recommendedName>
        <fullName evidence="3">Lipase</fullName>
    </recommendedName>
</protein>
<keyword evidence="2" id="KW-1185">Reference proteome</keyword>
<dbReference type="Pfam" id="PF26363">
    <property type="entry name" value="Phospholipase-like"/>
    <property type="match status" value="1"/>
</dbReference>
<name>A0ABY9JSP4_9BACI</name>
<evidence type="ECO:0000313" key="1">
    <source>
        <dbReference type="EMBL" id="WLR41518.1"/>
    </source>
</evidence>
<sequence>MDITNVKYVDNNTTHNDLVELAGYHAYRKYKMQTEISVNNTTFKVVDTRYNHKSGLDALTVRNVETNEITVVYVGTDTSQKADLITDAQLLSELTPSQIKEARKYYNEMDELFKGVGGVTSVTGNSLGGGLANAVAVEHPGLRTVTLNPALLPDGMIEEGKSYDDHITNYFSQYDVLTGSITSLWMGNRIPGKQYEIYNGIPDMSKIGTNHTGYRGGDIEKQYYTIGKKGQPGYGRIYIDADSSIVTSIWTGQPLYGGHSDRIDINKQSLDHLASSIEEQVRERLELANGYLGNSYEIVEDEESKYFQRLHDLQRAFDDLVDHWVEDPLFVGLSSPGNALKREIGKLIDWLDKAEQHCLSLNAILNSPPSELLEHVTRTNISVESIFSVPRNKLYDLQDKIDEFTKSLNTAISDEIQEILKGGAESWRDAVVGEIDEHYQIVHSNSEKLLTHIAEYKSQVQDVATAFTNRDQSLGNAIKSHVGMAEIDSVQSTNEYVLEDSPYMKVRMKLKEMHVEVSFQNFSAVATAIAIPLIVIAIDIATKIEGGLEIASGCCSRGEQR</sequence>
<proteinExistence type="predicted"/>
<dbReference type="NCBIfam" id="NF047388">
    <property type="entry name" value="SA1320_fam"/>
    <property type="match status" value="1"/>
</dbReference>
<reference evidence="1 2" key="1">
    <citation type="submission" date="2023-06" db="EMBL/GenBank/DDBJ databases">
        <title>Five Gram-positive bacteria isolated from mangrove sediments in Shenzhen, Guangdong, China.</title>
        <authorList>
            <person name="Yu S."/>
            <person name="Zheng W."/>
            <person name="Huang Y."/>
        </authorList>
    </citation>
    <scope>NUCLEOTIDE SEQUENCE [LARGE SCALE GENOMIC DNA]</scope>
    <source>
        <strain evidence="1 2">SaN35-3</strain>
    </source>
</reference>
<dbReference type="EMBL" id="CP129013">
    <property type="protein sequence ID" value="WLR41518.1"/>
    <property type="molecule type" value="Genomic_DNA"/>
</dbReference>
<dbReference type="InterPro" id="IPR029058">
    <property type="entry name" value="AB_hydrolase_fold"/>
</dbReference>
<organism evidence="1 2">
    <name type="scientific">Bacillus carboniphilus</name>
    <dbReference type="NCBI Taxonomy" id="86663"/>
    <lineage>
        <taxon>Bacteria</taxon>
        <taxon>Bacillati</taxon>
        <taxon>Bacillota</taxon>
        <taxon>Bacilli</taxon>
        <taxon>Bacillales</taxon>
        <taxon>Bacillaceae</taxon>
        <taxon>Bacillus</taxon>
    </lineage>
</organism>
<gene>
    <name evidence="1" type="ORF">LC087_11520</name>
</gene>
<evidence type="ECO:0008006" key="3">
    <source>
        <dbReference type="Google" id="ProtNLM"/>
    </source>
</evidence>
<accession>A0ABY9JSP4</accession>
<dbReference type="Proteomes" id="UP001197974">
    <property type="component" value="Chromosome"/>
</dbReference>